<comment type="similarity">
    <text evidence="2">Belongs to the type IB topoisomerase family.</text>
</comment>
<keyword evidence="10" id="KW-1185">Reference proteome</keyword>
<dbReference type="Proteomes" id="UP001218170">
    <property type="component" value="Unassembled WGS sequence"/>
</dbReference>
<dbReference type="Pfam" id="PF21338">
    <property type="entry name" value="Top1B_N_bact"/>
    <property type="match status" value="1"/>
</dbReference>
<dbReference type="EC" id="5.6.2.1" evidence="3"/>
<dbReference type="RefSeq" id="WP_274220854.1">
    <property type="nucleotide sequence ID" value="NZ_JAQZCG020000003.1"/>
</dbReference>
<reference evidence="9 10" key="1">
    <citation type="submission" date="2023-02" db="EMBL/GenBank/DDBJ databases">
        <title>Study of novel species of the Microbacterium genus.</title>
        <authorList>
            <person name="Arroyo-Herrera I."/>
            <person name="Roman-Ponce B."/>
            <person name="Vasquez-Murrieta M.S."/>
        </authorList>
    </citation>
    <scope>NUCLEOTIDE SEQUENCE [LARGE SCALE GENOMIC DNA]</scope>
    <source>
        <strain evidence="9 10">NE1TT3</strain>
    </source>
</reference>
<evidence type="ECO:0000259" key="7">
    <source>
        <dbReference type="Pfam" id="PF01028"/>
    </source>
</evidence>
<evidence type="ECO:0000256" key="6">
    <source>
        <dbReference type="ARBA" id="ARBA00023235"/>
    </source>
</evidence>
<evidence type="ECO:0000256" key="5">
    <source>
        <dbReference type="ARBA" id="ARBA00023125"/>
    </source>
</evidence>
<dbReference type="InterPro" id="IPR035447">
    <property type="entry name" value="DNA_topo_I_N_sf"/>
</dbReference>
<name>A0ABT5SDZ1_9MICO</name>
<dbReference type="InterPro" id="IPR049331">
    <property type="entry name" value="Top1B_N_bact"/>
</dbReference>
<dbReference type="Pfam" id="PF01028">
    <property type="entry name" value="Topoisom_I"/>
    <property type="match status" value="1"/>
</dbReference>
<dbReference type="InterPro" id="IPR011010">
    <property type="entry name" value="DNA_brk_join_enz"/>
</dbReference>
<protein>
    <recommendedName>
        <fullName evidence="3">DNA topoisomerase</fullName>
        <ecNumber evidence="3">5.6.2.1</ecNumber>
    </recommendedName>
</protein>
<evidence type="ECO:0000313" key="9">
    <source>
        <dbReference type="EMBL" id="MDD7961034.1"/>
    </source>
</evidence>
<comment type="catalytic activity">
    <reaction evidence="1">
        <text>ATP-independent breakage of single-stranded DNA, followed by passage and rejoining.</text>
        <dbReference type="EC" id="5.6.2.1"/>
    </reaction>
</comment>
<feature type="domain" description="DNA topoisomerase IB N-terminal" evidence="8">
    <location>
        <begin position="23"/>
        <end position="70"/>
    </location>
</feature>
<dbReference type="Gene3D" id="1.10.132.120">
    <property type="match status" value="1"/>
</dbReference>
<sequence length="320" mass="35347">MPRLVRVRPGVDPGIRRIRSGKGFRYTDAAGGAIGRRDLARIRTIVIPPAWQDVWISENPQGHVQVVGTDDAGRRQYIYHPDWTRSRDKGKYARAMELAEALPRARSRATTSLRRAELDRERVLAAAFRMLDRSALRIGSQRYLLQHGSRGLTTLRRRDASVAESIVNLAFSGKSGQRQALEISDPDLAAAILMLIEGRPASPLLAWQRERRRVPLTPNEVNAYVRALTGGPFTAKDFRTLRGTVVAADALARIGIAETARAIHQAEVEAVRAAATALGNTPSVARSSYIDPRVFERYRSGMLLDTNVSPESAIRSLVLG</sequence>
<dbReference type="SUPFAM" id="SSF55869">
    <property type="entry name" value="DNA topoisomerase I domain"/>
    <property type="match status" value="1"/>
</dbReference>
<comment type="caution">
    <text evidence="9">The sequence shown here is derived from an EMBL/GenBank/DDBJ whole genome shotgun (WGS) entry which is preliminary data.</text>
</comment>
<dbReference type="InterPro" id="IPR013500">
    <property type="entry name" value="TopoI_cat_euk"/>
</dbReference>
<evidence type="ECO:0000256" key="1">
    <source>
        <dbReference type="ARBA" id="ARBA00000213"/>
    </source>
</evidence>
<dbReference type="PROSITE" id="PS52038">
    <property type="entry name" value="TOPO_IB_2"/>
    <property type="match status" value="1"/>
</dbReference>
<keyword evidence="4" id="KW-0799">Topoisomerase</keyword>
<dbReference type="PRINTS" id="PR00416">
    <property type="entry name" value="EUTPISMRASEI"/>
</dbReference>
<keyword evidence="5" id="KW-0238">DNA-binding</keyword>
<dbReference type="SUPFAM" id="SSF56349">
    <property type="entry name" value="DNA breaking-rejoining enzymes"/>
    <property type="match status" value="1"/>
</dbReference>
<evidence type="ECO:0000256" key="4">
    <source>
        <dbReference type="ARBA" id="ARBA00023029"/>
    </source>
</evidence>
<keyword evidence="6" id="KW-0413">Isomerase</keyword>
<dbReference type="InterPro" id="IPR001631">
    <property type="entry name" value="TopoI"/>
</dbReference>
<evidence type="ECO:0000313" key="10">
    <source>
        <dbReference type="Proteomes" id="UP001218170"/>
    </source>
</evidence>
<evidence type="ECO:0000256" key="2">
    <source>
        <dbReference type="ARBA" id="ARBA00006645"/>
    </source>
</evidence>
<organism evidence="9 10">
    <name type="scientific">Microbacterium thalli</name>
    <dbReference type="NCBI Taxonomy" id="3027921"/>
    <lineage>
        <taxon>Bacteria</taxon>
        <taxon>Bacillati</taxon>
        <taxon>Actinomycetota</taxon>
        <taxon>Actinomycetes</taxon>
        <taxon>Micrococcales</taxon>
        <taxon>Microbacteriaceae</taxon>
        <taxon>Microbacterium</taxon>
    </lineage>
</organism>
<evidence type="ECO:0000256" key="3">
    <source>
        <dbReference type="ARBA" id="ARBA00012891"/>
    </source>
</evidence>
<dbReference type="InterPro" id="IPR014711">
    <property type="entry name" value="TopoI_cat_a-hlx-sub_euk"/>
</dbReference>
<dbReference type="Gene3D" id="3.90.15.10">
    <property type="entry name" value="Topoisomerase I, Chain A, domain 3"/>
    <property type="match status" value="1"/>
</dbReference>
<gene>
    <name evidence="9" type="ORF">PUW80_01575</name>
</gene>
<dbReference type="Gene3D" id="3.30.66.10">
    <property type="entry name" value="DNA topoisomerase I domain"/>
    <property type="match status" value="1"/>
</dbReference>
<evidence type="ECO:0000259" key="8">
    <source>
        <dbReference type="Pfam" id="PF21338"/>
    </source>
</evidence>
<dbReference type="EMBL" id="JAQZCI010000001">
    <property type="protein sequence ID" value="MDD7961034.1"/>
    <property type="molecule type" value="Genomic_DNA"/>
</dbReference>
<accession>A0ABT5SDZ1</accession>
<feature type="domain" description="DNA topoisomerase I catalytic core eukaryotic-type" evidence="7">
    <location>
        <begin position="85"/>
        <end position="287"/>
    </location>
</feature>
<proteinExistence type="inferred from homology"/>